<dbReference type="AlphaFoldDB" id="A0AAU9EQR1"/>
<reference evidence="1 2" key="1">
    <citation type="submission" date="2023-08" db="EMBL/GenBank/DDBJ databases">
        <title>Helicovermis profunda gen. nov., sp. nov., a novel mesophilic, fermentative bacterium within the Bacillota from a deep-sea hydrothermal vent chimney.</title>
        <authorList>
            <person name="Miyazaki U."/>
            <person name="Mizutani D."/>
            <person name="Hashimoto Y."/>
            <person name="Tame A."/>
            <person name="Sawayama S."/>
            <person name="Miyazaki J."/>
            <person name="Takai K."/>
            <person name="Nakagawa S."/>
        </authorList>
    </citation>
    <scope>NUCLEOTIDE SEQUENCE [LARGE SCALE GENOMIC DNA]</scope>
    <source>
        <strain evidence="1 2">S502</strain>
    </source>
</reference>
<name>A0AAU9EQR1_9FIRM</name>
<dbReference type="RefSeq" id="WP_338537130.1">
    <property type="nucleotide sequence ID" value="NZ_AP028654.1"/>
</dbReference>
<evidence type="ECO:0000313" key="2">
    <source>
        <dbReference type="Proteomes" id="UP001321786"/>
    </source>
</evidence>
<keyword evidence="2" id="KW-1185">Reference proteome</keyword>
<evidence type="ECO:0000313" key="1">
    <source>
        <dbReference type="EMBL" id="BEP28825.1"/>
    </source>
</evidence>
<sequence>MIKLYENVNPNKLVDEIQKEGLLKQEEMSFFPKEDSLEIKFSNIKEISTDVLDDNEQVINMIVTYQKLEKQKLIEVVDGVELPKTIEVWNGFDPTQLFANIQNVIDNHDPTPIPQGKSQLEILQDVVDKLLIDSLGV</sequence>
<accession>A0AAU9EQR1</accession>
<proteinExistence type="predicted"/>
<organism evidence="1 2">
    <name type="scientific">Helicovermis profundi</name>
    <dbReference type="NCBI Taxonomy" id="3065157"/>
    <lineage>
        <taxon>Bacteria</taxon>
        <taxon>Bacillati</taxon>
        <taxon>Bacillota</taxon>
        <taxon>Clostridia</taxon>
        <taxon>Helicovermis</taxon>
    </lineage>
</organism>
<gene>
    <name evidence="1" type="ORF">HLPR_11560</name>
</gene>
<dbReference type="KEGG" id="hprf:HLPR_11560"/>
<protein>
    <submittedName>
        <fullName evidence="1">Uncharacterized protein</fullName>
    </submittedName>
</protein>
<dbReference type="Proteomes" id="UP001321786">
    <property type="component" value="Chromosome"/>
</dbReference>
<dbReference type="EMBL" id="AP028654">
    <property type="protein sequence ID" value="BEP28825.1"/>
    <property type="molecule type" value="Genomic_DNA"/>
</dbReference>